<feature type="transmembrane region" description="Helical" evidence="1">
    <location>
        <begin position="283"/>
        <end position="307"/>
    </location>
</feature>
<gene>
    <name evidence="2" type="ORF">EPJ80_00760</name>
</gene>
<keyword evidence="1" id="KW-1133">Transmembrane helix</keyword>
<dbReference type="GO" id="GO:0046583">
    <property type="term" value="F:monoatomic cation efflux transmembrane transporter activity"/>
    <property type="evidence" value="ECO:0007669"/>
    <property type="project" value="TreeGrafter"/>
</dbReference>
<sequence length="316" mass="35068">MSKLKGLPIGFVGTCLGLATLSNVYNLLGYAWVRHLCMWLAGLAAILGVLKVVLFFPKVKEEYKSGVLAAMYTTITMCAMLFGSYIAGYNLAVGKAIFWAGMLIHMCMILCYTIYHIFMNFKYDFLLPAYFVTYNGLLVSTVAGINMLPPALAIVITYYGIGIYILILIFLIPRIMRKPIPDNFVQTKTVLLAPCSLCFVSYLNFNNVAALKGLFNPIVALLLYVCVLLSLLYILCNTFKFFESGFTPLFGALTFPMAIGTLAGFRAGAFFSNIEAYKTLGAIAVNITGFQILISSTFMCLVFFNFVKMYLNSKKE</sequence>
<evidence type="ECO:0000313" key="3">
    <source>
        <dbReference type="Proteomes" id="UP000325116"/>
    </source>
</evidence>
<dbReference type="GO" id="GO:0005886">
    <property type="term" value="C:plasma membrane"/>
    <property type="evidence" value="ECO:0007669"/>
    <property type="project" value="TreeGrafter"/>
</dbReference>
<reference evidence="2 3" key="1">
    <citation type="journal article" date="1992" name="Lakartidningen">
        <title>[Penicillin V and not amoxicillin is the first choice preparation in acute otitis].</title>
        <authorList>
            <person name="Kamme C."/>
            <person name="Lundgren K."/>
            <person name="Prellner K."/>
        </authorList>
    </citation>
    <scope>NUCLEOTIDE SEQUENCE [LARGE SCALE GENOMIC DNA]</scope>
    <source>
        <strain evidence="2 3">W1</strain>
    </source>
</reference>
<feature type="transmembrane region" description="Helical" evidence="1">
    <location>
        <begin position="38"/>
        <end position="56"/>
    </location>
</feature>
<name>A0A5C8CJ44_9SPIR</name>
<dbReference type="Proteomes" id="UP000325116">
    <property type="component" value="Unassembled WGS sequence"/>
</dbReference>
<accession>A0A5C8CJ44</accession>
<dbReference type="InterPro" id="IPR038665">
    <property type="entry name" value="Voltage-dep_anion_channel_sf"/>
</dbReference>
<dbReference type="PANTHER" id="PTHR37955:SF1">
    <property type="entry name" value="DEP DOMAIN-CONTAINING PROTEIN"/>
    <property type="match status" value="1"/>
</dbReference>
<dbReference type="PANTHER" id="PTHR37955">
    <property type="entry name" value="TELLURITE RESISTANCE PROTEIN TEHA"/>
    <property type="match status" value="1"/>
</dbReference>
<organism evidence="2 3">
    <name type="scientific">Brachyspira aalborgi</name>
    <dbReference type="NCBI Taxonomy" id="29522"/>
    <lineage>
        <taxon>Bacteria</taxon>
        <taxon>Pseudomonadati</taxon>
        <taxon>Spirochaetota</taxon>
        <taxon>Spirochaetia</taxon>
        <taxon>Brachyspirales</taxon>
        <taxon>Brachyspiraceae</taxon>
        <taxon>Brachyspira</taxon>
    </lineage>
</organism>
<evidence type="ECO:0000256" key="1">
    <source>
        <dbReference type="SAM" id="Phobius"/>
    </source>
</evidence>
<feature type="transmembrane region" description="Helical" evidence="1">
    <location>
        <begin position="248"/>
        <end position="271"/>
    </location>
</feature>
<keyword evidence="1" id="KW-0472">Membrane</keyword>
<dbReference type="EMBL" id="SAXT01000001">
    <property type="protein sequence ID" value="TXJ13309.1"/>
    <property type="molecule type" value="Genomic_DNA"/>
</dbReference>
<dbReference type="InterPro" id="IPR052951">
    <property type="entry name" value="Tellurite_res_ion_channel"/>
</dbReference>
<dbReference type="Gene3D" id="1.50.10.150">
    <property type="entry name" value="Voltage-dependent anion channel"/>
    <property type="match status" value="1"/>
</dbReference>
<feature type="transmembrane region" description="Helical" evidence="1">
    <location>
        <begin position="68"/>
        <end position="91"/>
    </location>
</feature>
<feature type="transmembrane region" description="Helical" evidence="1">
    <location>
        <begin position="125"/>
        <end position="145"/>
    </location>
</feature>
<keyword evidence="1" id="KW-0812">Transmembrane</keyword>
<feature type="transmembrane region" description="Helical" evidence="1">
    <location>
        <begin position="97"/>
        <end position="118"/>
    </location>
</feature>
<proteinExistence type="predicted"/>
<comment type="caution">
    <text evidence="2">The sequence shown here is derived from an EMBL/GenBank/DDBJ whole genome shotgun (WGS) entry which is preliminary data.</text>
</comment>
<protein>
    <submittedName>
        <fullName evidence="2">Transporter</fullName>
    </submittedName>
</protein>
<dbReference type="RefSeq" id="WP_147757511.1">
    <property type="nucleotide sequence ID" value="NZ_CATXRK010000010.1"/>
</dbReference>
<feature type="transmembrane region" description="Helical" evidence="1">
    <location>
        <begin position="215"/>
        <end position="236"/>
    </location>
</feature>
<feature type="transmembrane region" description="Helical" evidence="1">
    <location>
        <begin position="184"/>
        <end position="203"/>
    </location>
</feature>
<feature type="transmembrane region" description="Helical" evidence="1">
    <location>
        <begin position="7"/>
        <end position="32"/>
    </location>
</feature>
<feature type="transmembrane region" description="Helical" evidence="1">
    <location>
        <begin position="151"/>
        <end position="172"/>
    </location>
</feature>
<evidence type="ECO:0000313" key="2">
    <source>
        <dbReference type="EMBL" id="TXJ13309.1"/>
    </source>
</evidence>
<dbReference type="AlphaFoldDB" id="A0A5C8CJ44"/>